<evidence type="ECO:0000313" key="7">
    <source>
        <dbReference type="EMBL" id="KAF2761656.1"/>
    </source>
</evidence>
<reference evidence="7" key="1">
    <citation type="journal article" date="2020" name="Stud. Mycol.">
        <title>101 Dothideomycetes genomes: a test case for predicting lifestyles and emergence of pathogens.</title>
        <authorList>
            <person name="Haridas S."/>
            <person name="Albert R."/>
            <person name="Binder M."/>
            <person name="Bloem J."/>
            <person name="Labutti K."/>
            <person name="Salamov A."/>
            <person name="Andreopoulos B."/>
            <person name="Baker S."/>
            <person name="Barry K."/>
            <person name="Bills G."/>
            <person name="Bluhm B."/>
            <person name="Cannon C."/>
            <person name="Castanera R."/>
            <person name="Culley D."/>
            <person name="Daum C."/>
            <person name="Ezra D."/>
            <person name="Gonzalez J."/>
            <person name="Henrissat B."/>
            <person name="Kuo A."/>
            <person name="Liang C."/>
            <person name="Lipzen A."/>
            <person name="Lutzoni F."/>
            <person name="Magnuson J."/>
            <person name="Mondo S."/>
            <person name="Nolan M."/>
            <person name="Ohm R."/>
            <person name="Pangilinan J."/>
            <person name="Park H.-J."/>
            <person name="Ramirez L."/>
            <person name="Alfaro M."/>
            <person name="Sun H."/>
            <person name="Tritt A."/>
            <person name="Yoshinaga Y."/>
            <person name="Zwiers L.-H."/>
            <person name="Turgeon B."/>
            <person name="Goodwin S."/>
            <person name="Spatafora J."/>
            <person name="Crous P."/>
            <person name="Grigoriev I."/>
        </authorList>
    </citation>
    <scope>NUCLEOTIDE SEQUENCE</scope>
    <source>
        <strain evidence="7">CBS 121739</strain>
    </source>
</reference>
<comment type="subcellular location">
    <subcellularLocation>
        <location evidence="1">Nucleus</location>
    </subcellularLocation>
</comment>
<evidence type="ECO:0000259" key="4">
    <source>
        <dbReference type="Pfam" id="PF11715"/>
    </source>
</evidence>
<feature type="domain" description="Nucleoporin nup120-like HEAT repeat" evidence="6">
    <location>
        <begin position="871"/>
        <end position="1041"/>
    </location>
</feature>
<name>A0A6A6WI39_9PEZI</name>
<dbReference type="EMBL" id="ML996566">
    <property type="protein sequence ID" value="KAF2761656.1"/>
    <property type="molecule type" value="Genomic_DNA"/>
</dbReference>
<dbReference type="InterPro" id="IPR059141">
    <property type="entry name" value="Beta-prop_Nup120_160"/>
</dbReference>
<dbReference type="Pfam" id="PF21486">
    <property type="entry name" value="NUP120_helical"/>
    <property type="match status" value="1"/>
</dbReference>
<feature type="domain" description="Nucleoporin Nup120 helical" evidence="5">
    <location>
        <begin position="669"/>
        <end position="793"/>
    </location>
</feature>
<dbReference type="InterPro" id="IPR048884">
    <property type="entry name" value="Nup120_helical"/>
</dbReference>
<dbReference type="SUPFAM" id="SSF63829">
    <property type="entry name" value="Calcium-dependent phosphotriesterase"/>
    <property type="match status" value="1"/>
</dbReference>
<dbReference type="Pfam" id="PF11715">
    <property type="entry name" value="Beta-prop_Nup120_160"/>
    <property type="match status" value="1"/>
</dbReference>
<dbReference type="PANTHER" id="PTHR21286:SF0">
    <property type="entry name" value="NUCLEAR PORE COMPLEX PROTEIN NUP160"/>
    <property type="match status" value="1"/>
</dbReference>
<dbReference type="OrthoDB" id="67716at2759"/>
<evidence type="ECO:0000256" key="3">
    <source>
        <dbReference type="ARBA" id="ARBA00023242"/>
    </source>
</evidence>
<protein>
    <recommendedName>
        <fullName evidence="9">Nucleoporin Nup120/160</fullName>
    </recommendedName>
</protein>
<evidence type="ECO:0000259" key="5">
    <source>
        <dbReference type="Pfam" id="PF21486"/>
    </source>
</evidence>
<sequence>MSTTPASHLYKEIRLDLEQFQRHSTIAITLPSSNAASFLSRSQHKRTILNENFVEQDENAFARRHLASEGSVFFRSLNKYPRSFLWRLLDDRKVLEIRSVDPTRDISRAKSREKEGTHPEAFLTFLLAFPTAIKPFGIALADLEDRDAIAVFAITTSNEIYTITLAKTFFSKPEASEQDPSEWCKIHTPTSFSFRYPYRLVAVSALELWVSLHDGGLLRLTRKPGDDGTVWVETPFGEKGWGSSFRGLIPWKSESTIKFGTHDLIGNSAADLAVSPDKDHLWTVCLNHTLKAWNLNTGKVGVQADLLDEDLKELQKTGQYMFGATQPQLLQVISVPAPQGSDLYYVVTYSPKQHRFKFWGVMNADNPELGLRDIQPEFSFIPPVDELMNTTVWNLEEFHVEASTGWLNARIWIRARSGPSSKAYTTTFNLFAPSRELQESWHDEWATVDPGPLTASNLRLNPTIPSNAASKHLNSTFGCSDRWTDFLLFPGRYSLPTLETALCIYRSGIAHSDSGNGSSNVKHPLKERMCRAVASAVTFKKDVEGTSDYATFEHDLDLQWHTFFDLVQDLHKRRGECLRLSYDTATSSPWLVLSDYVAPIRLNSKVEILIENTRLLRLASESRKPPPDSLNSALDDVDSIRMSMLLAAAARFRRRLPAQFQSRLRTAVDREVHEQPFLSITERLQAFEALCELDPEINDDDALQLEQSLSFLGDQKPEFYSQVLTLFSESQTGELRGKAVNQTGMKLLLRVSQEMVETQIEILLDLLVLTMYMAYYWEPEDIPGFDANYVFASILTIFREHVLLRWLYKTTIVDPSSNAVESNLMWLQMSSGAFDIRIPPGDPLQHISYWARVWTFDPFGTFEFTDLTEDVMVQLLRAKQYDHAATFQKFLGCSPWSFYLRGKLLLSAGSYTLAAVNFKKAAPGLSNQQLSIGTFDRMGMIPVSDRGLFCHGMLQFTAHLMNLFEAAKAYSFVVDFAKIALQQPPVLPTNDTHGDRAGILSRLFTASIKTSCFEDAYSALVRQKDPALRKANLTTLVTSMTTQSQSAALLRLPLATLSTEVDTVLESLCHKTLNISSGPPYHKILYAYRISRDDFRGAASILYERLQRLQSSSTSTDEALTQGYLILINTLASVSPDQAWIFAEGKVEDGGIFGGGSARLGKAREAPKRRILTLDDIRREYEAELDRQSALENGRFAFGEEPEPMELM</sequence>
<evidence type="ECO:0000256" key="1">
    <source>
        <dbReference type="ARBA" id="ARBA00004123"/>
    </source>
</evidence>
<dbReference type="GeneID" id="54488965"/>
<gene>
    <name evidence="7" type="ORF">EJ05DRAFT_507300</name>
</gene>
<evidence type="ECO:0008006" key="9">
    <source>
        <dbReference type="Google" id="ProtNLM"/>
    </source>
</evidence>
<keyword evidence="2" id="KW-0813">Transport</keyword>
<organism evidence="7 8">
    <name type="scientific">Pseudovirgaria hyperparasitica</name>
    <dbReference type="NCBI Taxonomy" id="470096"/>
    <lineage>
        <taxon>Eukaryota</taxon>
        <taxon>Fungi</taxon>
        <taxon>Dikarya</taxon>
        <taxon>Ascomycota</taxon>
        <taxon>Pezizomycotina</taxon>
        <taxon>Dothideomycetes</taxon>
        <taxon>Dothideomycetes incertae sedis</taxon>
        <taxon>Acrospermales</taxon>
        <taxon>Acrospermaceae</taxon>
        <taxon>Pseudovirgaria</taxon>
    </lineage>
</organism>
<evidence type="ECO:0000259" key="6">
    <source>
        <dbReference type="Pfam" id="PF23300"/>
    </source>
</evidence>
<dbReference type="GO" id="GO:0005643">
    <property type="term" value="C:nuclear pore"/>
    <property type="evidence" value="ECO:0007669"/>
    <property type="project" value="TreeGrafter"/>
</dbReference>
<keyword evidence="3" id="KW-0539">Nucleus</keyword>
<evidence type="ECO:0000313" key="8">
    <source>
        <dbReference type="Proteomes" id="UP000799437"/>
    </source>
</evidence>
<keyword evidence="8" id="KW-1185">Reference proteome</keyword>
<feature type="domain" description="Nucleoporin Nup120/160 beta-propeller" evidence="4">
    <location>
        <begin position="82"/>
        <end position="607"/>
    </location>
</feature>
<dbReference type="GO" id="GO:0017056">
    <property type="term" value="F:structural constituent of nuclear pore"/>
    <property type="evidence" value="ECO:0007669"/>
    <property type="project" value="TreeGrafter"/>
</dbReference>
<accession>A0A6A6WI39</accession>
<dbReference type="InterPro" id="IPR021717">
    <property type="entry name" value="Nucleoporin_Nup160"/>
</dbReference>
<dbReference type="Proteomes" id="UP000799437">
    <property type="component" value="Unassembled WGS sequence"/>
</dbReference>
<evidence type="ECO:0000256" key="2">
    <source>
        <dbReference type="ARBA" id="ARBA00022448"/>
    </source>
</evidence>
<dbReference type="AlphaFoldDB" id="A0A6A6WI39"/>
<dbReference type="RefSeq" id="XP_033604107.1">
    <property type="nucleotide sequence ID" value="XM_033747911.1"/>
</dbReference>
<dbReference type="Pfam" id="PF23300">
    <property type="entry name" value="HEAT_Nup120"/>
    <property type="match status" value="1"/>
</dbReference>
<dbReference type="InterPro" id="IPR056548">
    <property type="entry name" value="HEAT_Nup120"/>
</dbReference>
<proteinExistence type="predicted"/>
<dbReference type="PANTHER" id="PTHR21286">
    <property type="entry name" value="NUCLEAR PORE COMPLEX PROTEIN NUP160"/>
    <property type="match status" value="1"/>
</dbReference>